<evidence type="ECO:0000256" key="1">
    <source>
        <dbReference type="SAM" id="Phobius"/>
    </source>
</evidence>
<organism evidence="2 3">
    <name type="scientific">Sabulicella glaciei</name>
    <dbReference type="NCBI Taxonomy" id="2984948"/>
    <lineage>
        <taxon>Bacteria</taxon>
        <taxon>Pseudomonadati</taxon>
        <taxon>Pseudomonadota</taxon>
        <taxon>Alphaproteobacteria</taxon>
        <taxon>Acetobacterales</taxon>
        <taxon>Acetobacteraceae</taxon>
        <taxon>Sabulicella</taxon>
    </lineage>
</organism>
<reference evidence="2 3" key="1">
    <citation type="submission" date="2022-10" db="EMBL/GenBank/DDBJ databases">
        <title>Roseococcus glaciei nov., sp. nov., isolated from glacier.</title>
        <authorList>
            <person name="Liu Q."/>
            <person name="Xin Y.-H."/>
        </authorList>
    </citation>
    <scope>NUCLEOTIDE SEQUENCE [LARGE SCALE GENOMIC DNA]</scope>
    <source>
        <strain evidence="2 3">MDT2-1-1</strain>
    </source>
</reference>
<dbReference type="Pfam" id="PF13163">
    <property type="entry name" value="DUF3999"/>
    <property type="match status" value="1"/>
</dbReference>
<keyword evidence="1" id="KW-1133">Transmembrane helix</keyword>
<keyword evidence="1" id="KW-0812">Transmembrane</keyword>
<evidence type="ECO:0000313" key="2">
    <source>
        <dbReference type="EMBL" id="MCW8084289.1"/>
    </source>
</evidence>
<dbReference type="EMBL" id="JAPFQI010000001">
    <property type="protein sequence ID" value="MCW8084289.1"/>
    <property type="molecule type" value="Genomic_DNA"/>
</dbReference>
<dbReference type="RefSeq" id="WP_301588836.1">
    <property type="nucleotide sequence ID" value="NZ_JAPFQI010000001.1"/>
</dbReference>
<dbReference type="InterPro" id="IPR025060">
    <property type="entry name" value="DUF3999"/>
</dbReference>
<protein>
    <submittedName>
        <fullName evidence="2">DUF3999 domain-containing protein</fullName>
    </submittedName>
</protein>
<comment type="caution">
    <text evidence="2">The sequence shown here is derived from an EMBL/GenBank/DDBJ whole genome shotgun (WGS) entry which is preliminary data.</text>
</comment>
<name>A0ABT3NQ48_9PROT</name>
<keyword evidence="3" id="KW-1185">Reference proteome</keyword>
<evidence type="ECO:0000313" key="3">
    <source>
        <dbReference type="Proteomes" id="UP001526430"/>
    </source>
</evidence>
<gene>
    <name evidence="2" type="ORF">OF850_01495</name>
</gene>
<feature type="transmembrane region" description="Helical" evidence="1">
    <location>
        <begin position="406"/>
        <end position="427"/>
    </location>
</feature>
<keyword evidence="1" id="KW-0472">Membrane</keyword>
<sequence>MKPALGLFALLLLVVAVPGLADTPADFALRLRVLPAPEASVQRLELPAAVLASSLSPKLADLRLFDANGRLLPMELVEADGTAQQNALRPMPVLGTADALRTAGVSLRVGADGSVRVLSGQRDLDAAGSMLLAILLDTRQVSGTTTSLLLDAEVPASQPVTFTVEASNDLMAWRRLGQTVAFEPGASPATVQVPLRASEVRGEWLRVTWSATPRLLAPVTVRGATLTTRRPPADALVEASIAGTPSEGAWQFGLPIATPVRSMGLMTAQAEVIVPYRLLGRAAPEQAWMLLGTSVARPQGSGEVSRIALHRTDLKEFRVESEGTGVGFAAAPRLQLGLAPHTVAFAAAGPAPYTLAVGRARSSAAFLPPGALHADQGPTYASLDVPSDWRLSVASDDGRAALRRRMLLWVALAAGTATLGVVAWLLWRRSAEA</sequence>
<dbReference type="Proteomes" id="UP001526430">
    <property type="component" value="Unassembled WGS sequence"/>
</dbReference>
<proteinExistence type="predicted"/>
<accession>A0ABT3NQ48</accession>